<dbReference type="OrthoDB" id="2680098at2"/>
<dbReference type="PANTHER" id="PTHR48475">
    <property type="entry name" value="RIBONUCLEASE H"/>
    <property type="match status" value="1"/>
</dbReference>
<gene>
    <name evidence="2" type="ORF">SAMN05216225_102438</name>
</gene>
<dbReference type="GO" id="GO:0004523">
    <property type="term" value="F:RNA-DNA hybrid ribonuclease activity"/>
    <property type="evidence" value="ECO:0007669"/>
    <property type="project" value="InterPro"/>
</dbReference>
<protein>
    <submittedName>
        <fullName evidence="2">Ribonuclease HI</fullName>
    </submittedName>
</protein>
<keyword evidence="3" id="KW-1185">Reference proteome</keyword>
<name>A0A1M5IKH7_9BACI</name>
<dbReference type="CDD" id="cd09279">
    <property type="entry name" value="RNase_HI_like"/>
    <property type="match status" value="1"/>
</dbReference>
<accession>A0A1M5IKH7</accession>
<dbReference type="InterPro" id="IPR012337">
    <property type="entry name" value="RNaseH-like_sf"/>
</dbReference>
<dbReference type="PROSITE" id="PS50879">
    <property type="entry name" value="RNASE_H_1"/>
    <property type="match status" value="1"/>
</dbReference>
<dbReference type="AlphaFoldDB" id="A0A1M5IKH7"/>
<evidence type="ECO:0000313" key="2">
    <source>
        <dbReference type="EMBL" id="SHG28283.1"/>
    </source>
</evidence>
<dbReference type="InterPro" id="IPR002156">
    <property type="entry name" value="RNaseH_domain"/>
</dbReference>
<dbReference type="InterPro" id="IPR036397">
    <property type="entry name" value="RNaseH_sf"/>
</dbReference>
<reference evidence="2 3" key="1">
    <citation type="submission" date="2016-11" db="EMBL/GenBank/DDBJ databases">
        <authorList>
            <person name="Jaros S."/>
            <person name="Januszkiewicz K."/>
            <person name="Wedrychowicz H."/>
        </authorList>
    </citation>
    <scope>NUCLEOTIDE SEQUENCE [LARGE SCALE GENOMIC DNA]</scope>
    <source>
        <strain evidence="2 3">IBRC-M 10683</strain>
    </source>
</reference>
<sequence length="219" mass="25451">MDVKLELVYSTPKGTTVDFTSDMMRAEKALLIIEDLEKTKRLKHITIIDRYDSTWTIKDLMKHIEGIQTEPHNITVYFDGGYDIQTKKSGIGCAIYYEQNGKTYRLRKNTLIEELESNNEAEYAAFHLALQELELMGVHHLTVTFVGDSQVVINQMNEEWPVYEEELSKWADRLEQKMEQLGIQPEYKLVPRKRNREADQLASQALNHIDITSVMELPN</sequence>
<organism evidence="2 3">
    <name type="scientific">Ornithinibacillus halophilus</name>
    <dbReference type="NCBI Taxonomy" id="930117"/>
    <lineage>
        <taxon>Bacteria</taxon>
        <taxon>Bacillati</taxon>
        <taxon>Bacillota</taxon>
        <taxon>Bacilli</taxon>
        <taxon>Bacillales</taxon>
        <taxon>Bacillaceae</taxon>
        <taxon>Ornithinibacillus</taxon>
    </lineage>
</organism>
<dbReference type="GO" id="GO:0003676">
    <property type="term" value="F:nucleic acid binding"/>
    <property type="evidence" value="ECO:0007669"/>
    <property type="project" value="InterPro"/>
</dbReference>
<dbReference type="NCBIfam" id="NF005822">
    <property type="entry name" value="PRK07708.1"/>
    <property type="match status" value="1"/>
</dbReference>
<dbReference type="STRING" id="930117.SAMN05216225_102438"/>
<proteinExistence type="predicted"/>
<dbReference type="Proteomes" id="UP000183988">
    <property type="component" value="Unassembled WGS sequence"/>
</dbReference>
<feature type="domain" description="RNase H type-1" evidence="1">
    <location>
        <begin position="70"/>
        <end position="207"/>
    </location>
</feature>
<dbReference type="Pfam" id="PF13456">
    <property type="entry name" value="RVT_3"/>
    <property type="match status" value="1"/>
</dbReference>
<dbReference type="RefSeq" id="WP_072890752.1">
    <property type="nucleotide sequence ID" value="NZ_FQVW01000024.1"/>
</dbReference>
<evidence type="ECO:0000259" key="1">
    <source>
        <dbReference type="PROSITE" id="PS50879"/>
    </source>
</evidence>
<dbReference type="PANTHER" id="PTHR48475:SF1">
    <property type="entry name" value="RNASE H TYPE-1 DOMAIN-CONTAINING PROTEIN"/>
    <property type="match status" value="1"/>
</dbReference>
<dbReference type="SUPFAM" id="SSF53098">
    <property type="entry name" value="Ribonuclease H-like"/>
    <property type="match status" value="1"/>
</dbReference>
<dbReference type="Gene3D" id="3.30.420.10">
    <property type="entry name" value="Ribonuclease H-like superfamily/Ribonuclease H"/>
    <property type="match status" value="1"/>
</dbReference>
<evidence type="ECO:0000313" key="3">
    <source>
        <dbReference type="Proteomes" id="UP000183988"/>
    </source>
</evidence>
<dbReference type="EMBL" id="FQVW01000024">
    <property type="protein sequence ID" value="SHG28283.1"/>
    <property type="molecule type" value="Genomic_DNA"/>
</dbReference>